<dbReference type="Gene3D" id="1.10.540.10">
    <property type="entry name" value="Acyl-CoA dehydrogenase/oxidase, N-terminal domain"/>
    <property type="match status" value="1"/>
</dbReference>
<keyword evidence="11" id="KW-1185">Reference proteome</keyword>
<dbReference type="Pfam" id="PF00441">
    <property type="entry name" value="Acyl-CoA_dh_1"/>
    <property type="match status" value="1"/>
</dbReference>
<keyword evidence="3 6" id="KW-0285">Flavoprotein</keyword>
<dbReference type="InterPro" id="IPR006091">
    <property type="entry name" value="Acyl-CoA_Oxase/DH_mid-dom"/>
</dbReference>
<evidence type="ECO:0000256" key="6">
    <source>
        <dbReference type="RuleBase" id="RU362125"/>
    </source>
</evidence>
<gene>
    <name evidence="10" type="ORF">ETQ85_14935</name>
</gene>
<dbReference type="GO" id="GO:0050660">
    <property type="term" value="F:flavin adenine dinucleotide binding"/>
    <property type="evidence" value="ECO:0007669"/>
    <property type="project" value="InterPro"/>
</dbReference>
<dbReference type="InterPro" id="IPR046373">
    <property type="entry name" value="Acyl-CoA_Oxase/DH_mid-dom_sf"/>
</dbReference>
<feature type="domain" description="Acyl-CoA dehydrogenase/oxidase N-terminal" evidence="9">
    <location>
        <begin position="9"/>
        <end position="118"/>
    </location>
</feature>
<proteinExistence type="inferred from homology"/>
<comment type="caution">
    <text evidence="10">The sequence shown here is derived from an EMBL/GenBank/DDBJ whole genome shotgun (WGS) entry which is preliminary data.</text>
</comment>
<dbReference type="PANTHER" id="PTHR43292">
    <property type="entry name" value="ACYL-COA DEHYDROGENASE"/>
    <property type="match status" value="1"/>
</dbReference>
<dbReference type="RefSeq" id="WP_148579872.1">
    <property type="nucleotide sequence ID" value="NZ_SDKK01000013.1"/>
</dbReference>
<dbReference type="EMBL" id="SDKK01000013">
    <property type="protein sequence ID" value="TYC55305.1"/>
    <property type="molecule type" value="Genomic_DNA"/>
</dbReference>
<accession>A0A6C2CPR4</accession>
<evidence type="ECO:0000256" key="2">
    <source>
        <dbReference type="ARBA" id="ARBA00009347"/>
    </source>
</evidence>
<dbReference type="SUPFAM" id="SSF47203">
    <property type="entry name" value="Acyl-CoA dehydrogenase C-terminal domain-like"/>
    <property type="match status" value="1"/>
</dbReference>
<evidence type="ECO:0000259" key="7">
    <source>
        <dbReference type="Pfam" id="PF00441"/>
    </source>
</evidence>
<comment type="cofactor">
    <cofactor evidence="1 6">
        <name>FAD</name>
        <dbReference type="ChEBI" id="CHEBI:57692"/>
    </cofactor>
</comment>
<dbReference type="Pfam" id="PF02770">
    <property type="entry name" value="Acyl-CoA_dh_M"/>
    <property type="match status" value="1"/>
</dbReference>
<dbReference type="GO" id="GO:0016627">
    <property type="term" value="F:oxidoreductase activity, acting on the CH-CH group of donors"/>
    <property type="evidence" value="ECO:0007669"/>
    <property type="project" value="InterPro"/>
</dbReference>
<dbReference type="FunFam" id="2.40.110.10:FF:000011">
    <property type="entry name" value="Acyl-CoA dehydrogenase FadE34"/>
    <property type="match status" value="1"/>
</dbReference>
<dbReference type="OrthoDB" id="9770681at2"/>
<dbReference type="InterPro" id="IPR052161">
    <property type="entry name" value="Mycobact_Acyl-CoA_DH"/>
</dbReference>
<dbReference type="Proteomes" id="UP000389128">
    <property type="component" value="Unassembled WGS sequence"/>
</dbReference>
<dbReference type="GO" id="GO:0005886">
    <property type="term" value="C:plasma membrane"/>
    <property type="evidence" value="ECO:0007669"/>
    <property type="project" value="TreeGrafter"/>
</dbReference>
<feature type="domain" description="Acyl-CoA dehydrogenase/oxidase C-terminal" evidence="7">
    <location>
        <begin position="231"/>
        <end position="394"/>
    </location>
</feature>
<feature type="domain" description="Acyl-CoA oxidase/dehydrogenase middle" evidence="8">
    <location>
        <begin position="125"/>
        <end position="214"/>
    </location>
</feature>
<dbReference type="InterPro" id="IPR009100">
    <property type="entry name" value="AcylCoA_DH/oxidase_NM_dom_sf"/>
</dbReference>
<evidence type="ECO:0000259" key="8">
    <source>
        <dbReference type="Pfam" id="PF02770"/>
    </source>
</evidence>
<dbReference type="InterPro" id="IPR037069">
    <property type="entry name" value="AcylCoA_DH/ox_N_sf"/>
</dbReference>
<dbReference type="InterPro" id="IPR013786">
    <property type="entry name" value="AcylCoA_DH/ox_N"/>
</dbReference>
<dbReference type="Pfam" id="PF02771">
    <property type="entry name" value="Acyl-CoA_dh_N"/>
    <property type="match status" value="1"/>
</dbReference>
<dbReference type="AlphaFoldDB" id="A0A6C2CPR4"/>
<dbReference type="InterPro" id="IPR036250">
    <property type="entry name" value="AcylCo_DH-like_C"/>
</dbReference>
<evidence type="ECO:0000313" key="11">
    <source>
        <dbReference type="Proteomes" id="UP000389128"/>
    </source>
</evidence>
<name>A0A6C2CPR4_9RHOO</name>
<dbReference type="SUPFAM" id="SSF56645">
    <property type="entry name" value="Acyl-CoA dehydrogenase NM domain-like"/>
    <property type="match status" value="1"/>
</dbReference>
<evidence type="ECO:0000256" key="4">
    <source>
        <dbReference type="ARBA" id="ARBA00022827"/>
    </source>
</evidence>
<evidence type="ECO:0000256" key="1">
    <source>
        <dbReference type="ARBA" id="ARBA00001974"/>
    </source>
</evidence>
<keyword evidence="4 6" id="KW-0274">FAD</keyword>
<comment type="similarity">
    <text evidence="2 6">Belongs to the acyl-CoA dehydrogenase family.</text>
</comment>
<evidence type="ECO:0000313" key="10">
    <source>
        <dbReference type="EMBL" id="TYC55305.1"/>
    </source>
</evidence>
<organism evidence="10 11">
    <name type="scientific">Zoogloea oleivorans</name>
    <dbReference type="NCBI Taxonomy" id="1552750"/>
    <lineage>
        <taxon>Bacteria</taxon>
        <taxon>Pseudomonadati</taxon>
        <taxon>Pseudomonadota</taxon>
        <taxon>Betaproteobacteria</taxon>
        <taxon>Rhodocyclales</taxon>
        <taxon>Zoogloeaceae</taxon>
        <taxon>Zoogloea</taxon>
    </lineage>
</organism>
<dbReference type="PANTHER" id="PTHR43292:SF3">
    <property type="entry name" value="ACYL-COA DEHYDROGENASE FADE29"/>
    <property type="match status" value="1"/>
</dbReference>
<dbReference type="Gene3D" id="2.40.110.10">
    <property type="entry name" value="Butyryl-CoA Dehydrogenase, subunit A, domain 2"/>
    <property type="match status" value="1"/>
</dbReference>
<protein>
    <submittedName>
        <fullName evidence="10">Acyl-CoA dehydrogenase</fullName>
    </submittedName>
</protein>
<sequence>MSEQLRARAETLRQEVRDFYATVMPAELRDKAHRHQVLSKEDYVGWMHLLDKQGWSVAHWPEALGGKGWSPLERFAFEDELARLGCPWVIPFGVKYVGPVIYAFGTDAQKQRFLPGIKTTEEFWAQGYSEPGAGSDLAGLRTMALKDGDHYVVNGQKVWTTYAQWADWLFCLVRTDRDDKPQTGISFLLIDMKSPGVTVKPIRTMDGFAHVNEVWLEDVKVPAENLIGEEGKGWTYAKFLLKNERTAGAIVGWAWHVLDRLKKHARETRVNGVALIDQPLMRNRIGEYELRFMALELAAYQAVTAMVDGTENGSEASLIKLRGTELYQEVMETLVEALGHAGVAFDTEALHSAGLPPLGPDDTGGILKDHFYNRAATIFGGSSEIQRNIVAKVVLGL</sequence>
<dbReference type="Gene3D" id="1.20.140.10">
    <property type="entry name" value="Butyryl-CoA Dehydrogenase, subunit A, domain 3"/>
    <property type="match status" value="1"/>
</dbReference>
<dbReference type="InterPro" id="IPR009075">
    <property type="entry name" value="AcylCo_DH/oxidase_C"/>
</dbReference>
<evidence type="ECO:0000256" key="3">
    <source>
        <dbReference type="ARBA" id="ARBA00022630"/>
    </source>
</evidence>
<reference evidence="10 11" key="1">
    <citation type="submission" date="2019-01" db="EMBL/GenBank/DDBJ databases">
        <title>Zoogloea oleivorans genome sequencing and assembly.</title>
        <authorList>
            <person name="Tancsics A."/>
            <person name="Farkas M."/>
            <person name="Kriszt B."/>
            <person name="Maroti G."/>
            <person name="Horvath B."/>
        </authorList>
    </citation>
    <scope>NUCLEOTIDE SEQUENCE [LARGE SCALE GENOMIC DNA]</scope>
    <source>
        <strain evidence="10 11">Buc</strain>
    </source>
</reference>
<evidence type="ECO:0000259" key="9">
    <source>
        <dbReference type="Pfam" id="PF02771"/>
    </source>
</evidence>
<keyword evidence="5 6" id="KW-0560">Oxidoreductase</keyword>
<evidence type="ECO:0000256" key="5">
    <source>
        <dbReference type="ARBA" id="ARBA00023002"/>
    </source>
</evidence>